<evidence type="ECO:0000259" key="1">
    <source>
        <dbReference type="PROSITE" id="PS51788"/>
    </source>
</evidence>
<organism evidence="2 3">
    <name type="scientific">Thioploca ingrica</name>
    <dbReference type="NCBI Taxonomy" id="40754"/>
    <lineage>
        <taxon>Bacteria</taxon>
        <taxon>Pseudomonadati</taxon>
        <taxon>Pseudomonadota</taxon>
        <taxon>Gammaproteobacteria</taxon>
        <taxon>Thiotrichales</taxon>
        <taxon>Thiotrichaceae</taxon>
        <taxon>Thioploca</taxon>
    </lineage>
</organism>
<gene>
    <name evidence="2" type="ORF">THII_0922</name>
</gene>
<dbReference type="KEGG" id="tig:THII_0922"/>
<feature type="domain" description="CULT" evidence="1">
    <location>
        <begin position="60"/>
        <end position="161"/>
    </location>
</feature>
<dbReference type="OrthoDB" id="6197001at2"/>
<dbReference type="PROSITE" id="PS51788">
    <property type="entry name" value="CULT"/>
    <property type="match status" value="1"/>
</dbReference>
<reference evidence="2 3" key="1">
    <citation type="journal article" date="2014" name="ISME J.">
        <title>Ecophysiology of Thioploca ingrica as revealed by the complete genome sequence supplemented with proteomic evidence.</title>
        <authorList>
            <person name="Kojima H."/>
            <person name="Ogura Y."/>
            <person name="Yamamoto N."/>
            <person name="Togashi T."/>
            <person name="Mori H."/>
            <person name="Watanabe T."/>
            <person name="Nemoto F."/>
            <person name="Kurokawa K."/>
            <person name="Hayashi T."/>
            <person name="Fukui M."/>
        </authorList>
    </citation>
    <scope>NUCLEOTIDE SEQUENCE [LARGE SCALE GENOMIC DNA]</scope>
</reference>
<sequence>MSRLVNFSQLSLPYQINLRFRELPCFYSFIAQKNYFFQLVDEEQFETIPKQLEQQQLPEKKPILCKVCHHAITSLDQKIQVNGAHRHIFSNPTGFVFEMGCFASANGCVNYGAPTLEYTWFNGFAWRYALCSYCHLHLGWFYQSPSDRFYGLILNQLLEPSH</sequence>
<protein>
    <recommendedName>
        <fullName evidence="1">CULT domain-containing protein</fullName>
    </recommendedName>
</protein>
<dbReference type="InterPro" id="IPR034750">
    <property type="entry name" value="CULT"/>
</dbReference>
<evidence type="ECO:0000313" key="2">
    <source>
        <dbReference type="EMBL" id="BAP55219.1"/>
    </source>
</evidence>
<accession>A0A090AE71</accession>
<dbReference type="FunFam" id="2.170.150.20:FF:000007">
    <property type="entry name" value="Protein cereblon"/>
    <property type="match status" value="1"/>
</dbReference>
<dbReference type="CDD" id="cd15777">
    <property type="entry name" value="CRBN_C_like"/>
    <property type="match status" value="1"/>
</dbReference>
<proteinExistence type="predicted"/>
<keyword evidence="3" id="KW-1185">Reference proteome</keyword>
<dbReference type="Gene3D" id="2.170.150.20">
    <property type="entry name" value="Peptide methionine sulfoxide reductase"/>
    <property type="match status" value="1"/>
</dbReference>
<dbReference type="HOGENOM" id="CLU_138600_1_0_6"/>
<name>A0A090AE71_9GAMM</name>
<dbReference type="STRING" id="40754.THII_0922"/>
<dbReference type="AlphaFoldDB" id="A0A090AE71"/>
<evidence type="ECO:0000313" key="3">
    <source>
        <dbReference type="Proteomes" id="UP000031623"/>
    </source>
</evidence>
<dbReference type="Proteomes" id="UP000031623">
    <property type="component" value="Chromosome"/>
</dbReference>
<dbReference type="EMBL" id="AP014633">
    <property type="protein sequence ID" value="BAP55219.1"/>
    <property type="molecule type" value="Genomic_DNA"/>
</dbReference>